<feature type="domain" description="Response regulatory" evidence="2">
    <location>
        <begin position="7"/>
        <end position="122"/>
    </location>
</feature>
<evidence type="ECO:0000259" key="3">
    <source>
        <dbReference type="PROSITE" id="PS50112"/>
    </source>
</evidence>
<dbReference type="SUPFAM" id="SSF52172">
    <property type="entry name" value="CheY-like"/>
    <property type="match status" value="1"/>
</dbReference>
<dbReference type="Proteomes" id="UP000239539">
    <property type="component" value="Unassembled WGS sequence"/>
</dbReference>
<feature type="domain" description="PAC" evidence="4">
    <location>
        <begin position="219"/>
        <end position="271"/>
    </location>
</feature>
<dbReference type="InterPro" id="IPR029787">
    <property type="entry name" value="Nucleotide_cyclase"/>
</dbReference>
<dbReference type="EMBL" id="PVNO01000025">
    <property type="protein sequence ID" value="PRO68701.1"/>
    <property type="molecule type" value="Genomic_DNA"/>
</dbReference>
<dbReference type="PROSITE" id="PS50883">
    <property type="entry name" value="EAL"/>
    <property type="match status" value="1"/>
</dbReference>
<dbReference type="SUPFAM" id="SSF55785">
    <property type="entry name" value="PYP-like sensor domain (PAS domain)"/>
    <property type="match status" value="1"/>
</dbReference>
<evidence type="ECO:0000259" key="5">
    <source>
        <dbReference type="PROSITE" id="PS50883"/>
    </source>
</evidence>
<dbReference type="SMART" id="SM00448">
    <property type="entry name" value="REC"/>
    <property type="match status" value="1"/>
</dbReference>
<evidence type="ECO:0000259" key="2">
    <source>
        <dbReference type="PROSITE" id="PS50110"/>
    </source>
</evidence>
<dbReference type="PROSITE" id="PS50112">
    <property type="entry name" value="PAS"/>
    <property type="match status" value="1"/>
</dbReference>
<sequence length="701" mass="77496">MEEEKQTVVIIDDEPTTVLLLQTAVEPLAMVSTVSKSTDAFSLIKSLCPDLIVLDINMPELSGFDVCKQLKSSPDIASIPVIFVTSHNDYANERKALSLGAIDFISKPIDIELCRMRVKNHLLIQRQKKMLSQVNSKLEAERQQLSVTLKSIADGVISTNPLGEIVFINPVAQRLTGYCERDALSRPISEVMNLRDAVTNAPLLNPAIMALDVKRPVAAPLNTELISRQEQSFRIENMASPIIDEKGDLAGAVTVFQDVSEVLEMSVKMTHLTHHDQLTGLPNRVLLHDRIEQAVSRSFASKQSIALLLLDIDNFKYLNDSLGHQVGDFVISTFAKRLSRIVGPGSTLARVGGDEFACLLTEMEANYSADGLAMACLQVSREPIDIDGQLHRLSLSIGISLYPQDAVNAEEMMRHADSAMYRSKSKGKDTFSFFSNELQQEIHRRIEIELKLRQAIESQGLVIFLQPKYDFDSKQIHGAESLVRIRDQHGNIIGPDDFIPLAEETGLIHEIGRQVLRKSCEFVARCSREGEDVKIAVNVAAKQLASLGFANEVKEIINNAGINPSSIELEVTESALMNDFEQTKIVLNELSALGVTIALDDFGTGYSSLSYLKQFPIDVLKIDRSFVIDMDKNIQSHDIVTAIVNLAQSLGLKIVAEGIETQSHFNGLKALGCQLGQGYFMCRPLEMEHFFAKYVDGTAVA</sequence>
<dbReference type="RefSeq" id="WP_105930937.1">
    <property type="nucleotide sequence ID" value="NZ_PVNO01000025.1"/>
</dbReference>
<feature type="domain" description="GGDEF" evidence="6">
    <location>
        <begin position="303"/>
        <end position="436"/>
    </location>
</feature>
<keyword evidence="1" id="KW-0597">Phosphoprotein</keyword>
<protein>
    <submittedName>
        <fullName evidence="7">Two-component system response regulator</fullName>
    </submittedName>
</protein>
<dbReference type="Gene3D" id="3.30.450.20">
    <property type="entry name" value="PAS domain"/>
    <property type="match status" value="1"/>
</dbReference>
<keyword evidence="8" id="KW-1185">Reference proteome</keyword>
<dbReference type="CDD" id="cd01949">
    <property type="entry name" value="GGDEF"/>
    <property type="match status" value="1"/>
</dbReference>
<dbReference type="InterPro" id="IPR035965">
    <property type="entry name" value="PAS-like_dom_sf"/>
</dbReference>
<dbReference type="Pfam" id="PF00989">
    <property type="entry name" value="PAS"/>
    <property type="match status" value="1"/>
</dbReference>
<dbReference type="PROSITE" id="PS50113">
    <property type="entry name" value="PAC"/>
    <property type="match status" value="1"/>
</dbReference>
<feature type="modified residue" description="4-aspartylphosphate" evidence="1">
    <location>
        <position position="55"/>
    </location>
</feature>
<dbReference type="NCBIfam" id="TIGR00254">
    <property type="entry name" value="GGDEF"/>
    <property type="match status" value="1"/>
</dbReference>
<dbReference type="Pfam" id="PF00563">
    <property type="entry name" value="EAL"/>
    <property type="match status" value="1"/>
</dbReference>
<evidence type="ECO:0000259" key="4">
    <source>
        <dbReference type="PROSITE" id="PS50113"/>
    </source>
</evidence>
<dbReference type="Gene3D" id="3.20.20.450">
    <property type="entry name" value="EAL domain"/>
    <property type="match status" value="1"/>
</dbReference>
<evidence type="ECO:0000313" key="8">
    <source>
        <dbReference type="Proteomes" id="UP000239539"/>
    </source>
</evidence>
<feature type="domain" description="PAS" evidence="3">
    <location>
        <begin position="141"/>
        <end position="194"/>
    </location>
</feature>
<dbReference type="PROSITE" id="PS50110">
    <property type="entry name" value="RESPONSE_REGULATORY"/>
    <property type="match status" value="1"/>
</dbReference>
<name>A0ABX5CQW1_9ALTE</name>
<dbReference type="Gene3D" id="3.40.50.2300">
    <property type="match status" value="1"/>
</dbReference>
<reference evidence="8" key="1">
    <citation type="journal article" date="2020" name="Int. J. Syst. Evol. Microbiol.">
        <title>Alteromonas alba sp. nov., a marine bacterium isolated from the seawater of the West Pacific Ocean.</title>
        <authorList>
            <person name="Sun C."/>
            <person name="Wu Y.-H."/>
            <person name="Xamxidin M."/>
            <person name="Cheng H."/>
            <person name="Xu X.-W."/>
        </authorList>
    </citation>
    <scope>NUCLEOTIDE SEQUENCE [LARGE SCALE GENOMIC DNA]</scope>
    <source>
        <strain evidence="8">9a2</strain>
    </source>
</reference>
<feature type="domain" description="EAL" evidence="5">
    <location>
        <begin position="445"/>
        <end position="698"/>
    </location>
</feature>
<proteinExistence type="predicted"/>
<dbReference type="SUPFAM" id="SSF55073">
    <property type="entry name" value="Nucleotide cyclase"/>
    <property type="match status" value="1"/>
</dbReference>
<gene>
    <name evidence="7" type="ORF">C6Y39_08930</name>
</gene>
<dbReference type="PANTHER" id="PTHR44757:SF2">
    <property type="entry name" value="BIOFILM ARCHITECTURE MAINTENANCE PROTEIN MBAA"/>
    <property type="match status" value="1"/>
</dbReference>
<organism evidence="7 8">
    <name type="scientific">Alteromonas gracilis</name>
    <dbReference type="NCBI Taxonomy" id="1479524"/>
    <lineage>
        <taxon>Bacteria</taxon>
        <taxon>Pseudomonadati</taxon>
        <taxon>Pseudomonadota</taxon>
        <taxon>Gammaproteobacteria</taxon>
        <taxon>Alteromonadales</taxon>
        <taxon>Alteromonadaceae</taxon>
        <taxon>Alteromonas/Salinimonas group</taxon>
        <taxon>Alteromonas</taxon>
    </lineage>
</organism>
<dbReference type="PANTHER" id="PTHR44757">
    <property type="entry name" value="DIGUANYLATE CYCLASE DGCP"/>
    <property type="match status" value="1"/>
</dbReference>
<dbReference type="InterPro" id="IPR000700">
    <property type="entry name" value="PAS-assoc_C"/>
</dbReference>
<dbReference type="InterPro" id="IPR043128">
    <property type="entry name" value="Rev_trsase/Diguanyl_cyclase"/>
</dbReference>
<accession>A0ABX5CQW1</accession>
<comment type="caution">
    <text evidence="7">The sequence shown here is derived from an EMBL/GenBank/DDBJ whole genome shotgun (WGS) entry which is preliminary data.</text>
</comment>
<dbReference type="SUPFAM" id="SSF141868">
    <property type="entry name" value="EAL domain-like"/>
    <property type="match status" value="1"/>
</dbReference>
<dbReference type="PROSITE" id="PS50887">
    <property type="entry name" value="GGDEF"/>
    <property type="match status" value="1"/>
</dbReference>
<dbReference type="InterPro" id="IPR013767">
    <property type="entry name" value="PAS_fold"/>
</dbReference>
<dbReference type="InterPro" id="IPR001633">
    <property type="entry name" value="EAL_dom"/>
</dbReference>
<dbReference type="SMART" id="SM00267">
    <property type="entry name" value="GGDEF"/>
    <property type="match status" value="1"/>
</dbReference>
<dbReference type="Pfam" id="PF00072">
    <property type="entry name" value="Response_reg"/>
    <property type="match status" value="1"/>
</dbReference>
<dbReference type="SMART" id="SM00052">
    <property type="entry name" value="EAL"/>
    <property type="match status" value="1"/>
</dbReference>
<evidence type="ECO:0000313" key="7">
    <source>
        <dbReference type="EMBL" id="PRO68701.1"/>
    </source>
</evidence>
<dbReference type="SMART" id="SM00091">
    <property type="entry name" value="PAS"/>
    <property type="match status" value="1"/>
</dbReference>
<dbReference type="Pfam" id="PF00990">
    <property type="entry name" value="GGDEF"/>
    <property type="match status" value="1"/>
</dbReference>
<dbReference type="InterPro" id="IPR052155">
    <property type="entry name" value="Biofilm_reg_signaling"/>
</dbReference>
<dbReference type="InterPro" id="IPR001789">
    <property type="entry name" value="Sig_transdc_resp-reg_receiver"/>
</dbReference>
<evidence type="ECO:0000259" key="6">
    <source>
        <dbReference type="PROSITE" id="PS50887"/>
    </source>
</evidence>
<dbReference type="Gene3D" id="3.30.70.270">
    <property type="match status" value="1"/>
</dbReference>
<dbReference type="InterPro" id="IPR000014">
    <property type="entry name" value="PAS"/>
</dbReference>
<dbReference type="CDD" id="cd01948">
    <property type="entry name" value="EAL"/>
    <property type="match status" value="1"/>
</dbReference>
<dbReference type="CDD" id="cd00130">
    <property type="entry name" value="PAS"/>
    <property type="match status" value="1"/>
</dbReference>
<dbReference type="InterPro" id="IPR035919">
    <property type="entry name" value="EAL_sf"/>
</dbReference>
<dbReference type="InterPro" id="IPR011006">
    <property type="entry name" value="CheY-like_superfamily"/>
</dbReference>
<evidence type="ECO:0000256" key="1">
    <source>
        <dbReference type="PROSITE-ProRule" id="PRU00169"/>
    </source>
</evidence>
<dbReference type="InterPro" id="IPR000160">
    <property type="entry name" value="GGDEF_dom"/>
</dbReference>